<dbReference type="PANTHER" id="PTHR33204">
    <property type="entry name" value="TRANSCRIPTIONAL REGULATOR, MARR FAMILY"/>
    <property type="match status" value="1"/>
</dbReference>
<dbReference type="InterPro" id="IPR036390">
    <property type="entry name" value="WH_DNA-bd_sf"/>
</dbReference>
<dbReference type="PANTHER" id="PTHR33204:SF39">
    <property type="entry name" value="TRANSCRIPTIONAL REGULATORY PROTEIN"/>
    <property type="match status" value="1"/>
</dbReference>
<dbReference type="OrthoDB" id="8231503at2"/>
<dbReference type="PROSITE" id="PS51118">
    <property type="entry name" value="HTH_HXLR"/>
    <property type="match status" value="1"/>
</dbReference>
<dbReference type="GO" id="GO:0003677">
    <property type="term" value="F:DNA binding"/>
    <property type="evidence" value="ECO:0007669"/>
    <property type="project" value="UniProtKB-KW"/>
</dbReference>
<comment type="caution">
    <text evidence="5">The sequence shown here is derived from an EMBL/GenBank/DDBJ whole genome shotgun (WGS) entry which is preliminary data.</text>
</comment>
<protein>
    <submittedName>
        <fullName evidence="5">HxlR family transcriptional regulator</fullName>
    </submittedName>
</protein>
<keyword evidence="1" id="KW-0805">Transcription regulation</keyword>
<dbReference type="InterPro" id="IPR036388">
    <property type="entry name" value="WH-like_DNA-bd_sf"/>
</dbReference>
<name>A0A4Q7VIS9_9BACT</name>
<dbReference type="SUPFAM" id="SSF46785">
    <property type="entry name" value="Winged helix' DNA-binding domain"/>
    <property type="match status" value="1"/>
</dbReference>
<evidence type="ECO:0000313" key="5">
    <source>
        <dbReference type="EMBL" id="RZT96053.1"/>
    </source>
</evidence>
<feature type="domain" description="HTH hxlR-type" evidence="4">
    <location>
        <begin position="14"/>
        <end position="113"/>
    </location>
</feature>
<evidence type="ECO:0000313" key="6">
    <source>
        <dbReference type="Proteomes" id="UP000293562"/>
    </source>
</evidence>
<dbReference type="EMBL" id="SHKN01000001">
    <property type="protein sequence ID" value="RZT96053.1"/>
    <property type="molecule type" value="Genomic_DNA"/>
</dbReference>
<evidence type="ECO:0000259" key="4">
    <source>
        <dbReference type="PROSITE" id="PS51118"/>
    </source>
</evidence>
<proteinExistence type="predicted"/>
<dbReference type="RefSeq" id="WP_130305967.1">
    <property type="nucleotide sequence ID" value="NZ_SHKN01000001.1"/>
</dbReference>
<reference evidence="5 6" key="1">
    <citation type="submission" date="2019-02" db="EMBL/GenBank/DDBJ databases">
        <title>Genomic Encyclopedia of Type Strains, Phase IV (KMG-IV): sequencing the most valuable type-strain genomes for metagenomic binning, comparative biology and taxonomic classification.</title>
        <authorList>
            <person name="Goeker M."/>
        </authorList>
    </citation>
    <scope>NUCLEOTIDE SEQUENCE [LARGE SCALE GENOMIC DNA]</scope>
    <source>
        <strain evidence="5 6">DSM 28825</strain>
    </source>
</reference>
<dbReference type="AlphaFoldDB" id="A0A4Q7VIS9"/>
<evidence type="ECO:0000256" key="1">
    <source>
        <dbReference type="ARBA" id="ARBA00023015"/>
    </source>
</evidence>
<evidence type="ECO:0000256" key="2">
    <source>
        <dbReference type="ARBA" id="ARBA00023125"/>
    </source>
</evidence>
<sequence>MENNLEKFSITENCPVRGVLDHLGDKWSILVMMVLGEVEKMRFNELNKTIPDISQKMLTVTLRSLEADGLIKRTIFPQVPPKVEYEITERGKSLLFHINNLTNWAIKNMADIKESRKLFNA</sequence>
<organism evidence="5 6">
    <name type="scientific">Ancylomarina subtilis</name>
    <dbReference type="NCBI Taxonomy" id="1639035"/>
    <lineage>
        <taxon>Bacteria</taxon>
        <taxon>Pseudomonadati</taxon>
        <taxon>Bacteroidota</taxon>
        <taxon>Bacteroidia</taxon>
        <taxon>Marinilabiliales</taxon>
        <taxon>Marinifilaceae</taxon>
        <taxon>Ancylomarina</taxon>
    </lineage>
</organism>
<dbReference type="InterPro" id="IPR002577">
    <property type="entry name" value="HTH_HxlR"/>
</dbReference>
<accession>A0A4Q7VIS9</accession>
<dbReference type="Proteomes" id="UP000293562">
    <property type="component" value="Unassembled WGS sequence"/>
</dbReference>
<gene>
    <name evidence="5" type="ORF">EV201_0685</name>
</gene>
<evidence type="ECO:0000256" key="3">
    <source>
        <dbReference type="ARBA" id="ARBA00023163"/>
    </source>
</evidence>
<dbReference type="Gene3D" id="1.10.10.10">
    <property type="entry name" value="Winged helix-like DNA-binding domain superfamily/Winged helix DNA-binding domain"/>
    <property type="match status" value="1"/>
</dbReference>
<keyword evidence="6" id="KW-1185">Reference proteome</keyword>
<keyword evidence="2" id="KW-0238">DNA-binding</keyword>
<keyword evidence="3" id="KW-0804">Transcription</keyword>
<dbReference type="Pfam" id="PF01638">
    <property type="entry name" value="HxlR"/>
    <property type="match status" value="1"/>
</dbReference>